<dbReference type="Proteomes" id="UP001321473">
    <property type="component" value="Unassembled WGS sequence"/>
</dbReference>
<gene>
    <name evidence="1" type="ORF">V5799_031384</name>
</gene>
<organism evidence="1 2">
    <name type="scientific">Amblyomma americanum</name>
    <name type="common">Lone star tick</name>
    <dbReference type="NCBI Taxonomy" id="6943"/>
    <lineage>
        <taxon>Eukaryota</taxon>
        <taxon>Metazoa</taxon>
        <taxon>Ecdysozoa</taxon>
        <taxon>Arthropoda</taxon>
        <taxon>Chelicerata</taxon>
        <taxon>Arachnida</taxon>
        <taxon>Acari</taxon>
        <taxon>Parasitiformes</taxon>
        <taxon>Ixodida</taxon>
        <taxon>Ixodoidea</taxon>
        <taxon>Ixodidae</taxon>
        <taxon>Amblyomminae</taxon>
        <taxon>Amblyomma</taxon>
    </lineage>
</organism>
<dbReference type="AlphaFoldDB" id="A0AAQ4EKZ4"/>
<sequence>MTEYSSSPHGPATAAARARASATVAASYSRPSSYNPVLRAHGCKSTLTGLGASAASRSTDSRTLCARARRLSLGALAWITARDADFYFSASGSMPL</sequence>
<accession>A0AAQ4EKZ4</accession>
<comment type="caution">
    <text evidence="1">The sequence shown here is derived from an EMBL/GenBank/DDBJ whole genome shotgun (WGS) entry which is preliminary data.</text>
</comment>
<name>A0AAQ4EKZ4_AMBAM</name>
<proteinExistence type="predicted"/>
<dbReference type="EMBL" id="JARKHS020014298">
    <property type="protein sequence ID" value="KAK8775268.1"/>
    <property type="molecule type" value="Genomic_DNA"/>
</dbReference>
<protein>
    <submittedName>
        <fullName evidence="1">Uncharacterized protein</fullName>
    </submittedName>
</protein>
<evidence type="ECO:0000313" key="1">
    <source>
        <dbReference type="EMBL" id="KAK8775268.1"/>
    </source>
</evidence>
<evidence type="ECO:0000313" key="2">
    <source>
        <dbReference type="Proteomes" id="UP001321473"/>
    </source>
</evidence>
<reference evidence="1 2" key="1">
    <citation type="journal article" date="2023" name="Arcadia Sci">
        <title>De novo assembly of a long-read Amblyomma americanum tick genome.</title>
        <authorList>
            <person name="Chou S."/>
            <person name="Poskanzer K.E."/>
            <person name="Rollins M."/>
            <person name="Thuy-Boun P.S."/>
        </authorList>
    </citation>
    <scope>NUCLEOTIDE SEQUENCE [LARGE SCALE GENOMIC DNA]</scope>
    <source>
        <strain evidence="1">F_SG_1</strain>
        <tissue evidence="1">Salivary glands</tissue>
    </source>
</reference>
<keyword evidence="2" id="KW-1185">Reference proteome</keyword>